<dbReference type="Proteomes" id="UP000677218">
    <property type="component" value="Unassembled WGS sequence"/>
</dbReference>
<feature type="transmembrane region" description="Helical" evidence="1">
    <location>
        <begin position="6"/>
        <end position="27"/>
    </location>
</feature>
<gene>
    <name evidence="3" type="ORF">LCB40_00890</name>
</gene>
<feature type="domain" description="VTT" evidence="2">
    <location>
        <begin position="80"/>
        <end position="189"/>
    </location>
</feature>
<accession>A0A916QF91</accession>
<name>A0A916QF91_9LACO</name>
<feature type="transmembrane region" description="Helical" evidence="1">
    <location>
        <begin position="61"/>
        <end position="84"/>
    </location>
</feature>
<protein>
    <recommendedName>
        <fullName evidence="2">VTT domain-containing protein</fullName>
    </recommendedName>
</protein>
<organism evidence="3 4">
    <name type="scientific">Lactobacillus corticis</name>
    <dbReference type="NCBI Taxonomy" id="2201249"/>
    <lineage>
        <taxon>Bacteria</taxon>
        <taxon>Bacillati</taxon>
        <taxon>Bacillota</taxon>
        <taxon>Bacilli</taxon>
        <taxon>Lactobacillales</taxon>
        <taxon>Lactobacillaceae</taxon>
        <taxon>Lactobacillus</taxon>
    </lineage>
</organism>
<comment type="caution">
    <text evidence="3">The sequence shown here is derived from an EMBL/GenBank/DDBJ whole genome shotgun (WGS) entry which is preliminary data.</text>
</comment>
<keyword evidence="1" id="KW-0812">Transmembrane</keyword>
<proteinExistence type="predicted"/>
<evidence type="ECO:0000313" key="3">
    <source>
        <dbReference type="EMBL" id="GFZ26209.1"/>
    </source>
</evidence>
<keyword evidence="4" id="KW-1185">Reference proteome</keyword>
<reference evidence="3" key="1">
    <citation type="submission" date="2020-08" db="EMBL/GenBank/DDBJ databases">
        <title>Taxonomic study for Lactobacillus species isolated from hardwood bark.</title>
        <authorList>
            <person name="Tohno M."/>
            <person name="Tanizawa Y."/>
        </authorList>
    </citation>
    <scope>NUCLEOTIDE SEQUENCE</scope>
    <source>
        <strain evidence="3">B40</strain>
    </source>
</reference>
<evidence type="ECO:0000313" key="4">
    <source>
        <dbReference type="Proteomes" id="UP000677218"/>
    </source>
</evidence>
<evidence type="ECO:0000256" key="1">
    <source>
        <dbReference type="SAM" id="Phobius"/>
    </source>
</evidence>
<feature type="transmembrane region" description="Helical" evidence="1">
    <location>
        <begin position="169"/>
        <end position="187"/>
    </location>
</feature>
<evidence type="ECO:0000259" key="2">
    <source>
        <dbReference type="Pfam" id="PF09335"/>
    </source>
</evidence>
<dbReference type="Pfam" id="PF09335">
    <property type="entry name" value="VTT_dom"/>
    <property type="match status" value="1"/>
</dbReference>
<keyword evidence="1" id="KW-1133">Transmembrane helix</keyword>
<dbReference type="EMBL" id="BMAY01000001">
    <property type="protein sequence ID" value="GFZ26209.1"/>
    <property type="molecule type" value="Genomic_DNA"/>
</dbReference>
<dbReference type="InterPro" id="IPR032816">
    <property type="entry name" value="VTT_dom"/>
</dbReference>
<keyword evidence="1" id="KW-0472">Membrane</keyword>
<feature type="transmembrane region" description="Helical" evidence="1">
    <location>
        <begin position="138"/>
        <end position="163"/>
    </location>
</feature>
<dbReference type="RefSeq" id="WP_246487292.1">
    <property type="nucleotide sequence ID" value="NZ_BMAY01000001.1"/>
</dbReference>
<sequence length="229" mass="25610">MTKKRWVRIGFGVAALVVIVPFVAKLIHNYQTEINLLLHYQPGSQAELLAMIRSHGFENKVILFILDTLCVAVPGMSNGVFAILNGVLFGKAVGFLINWLASCLGQLLLIGVLYRLYDAKQFQNQKLVKLLKRQKYPLLWLTLCYMVPFIPSATVAYANIILVKSRVKQLIPICLGMIPFAFLYAYGGDSLLKIDASSAIWVIGGILVVAIGGWIFLELKKHRESFKQI</sequence>
<feature type="transmembrane region" description="Helical" evidence="1">
    <location>
        <begin position="96"/>
        <end position="117"/>
    </location>
</feature>
<dbReference type="AlphaFoldDB" id="A0A916QF91"/>
<feature type="transmembrane region" description="Helical" evidence="1">
    <location>
        <begin position="199"/>
        <end position="217"/>
    </location>
</feature>